<feature type="signal peptide" evidence="1">
    <location>
        <begin position="1"/>
        <end position="27"/>
    </location>
</feature>
<protein>
    <recommendedName>
        <fullName evidence="4">Surface antigen-like protein</fullName>
    </recommendedName>
</protein>
<name>A0A4Q7ZD62_9GAMM</name>
<gene>
    <name evidence="2" type="ORF">EV700_0952</name>
</gene>
<keyword evidence="3" id="KW-1185">Reference proteome</keyword>
<dbReference type="Proteomes" id="UP000292423">
    <property type="component" value="Unassembled WGS sequence"/>
</dbReference>
<dbReference type="OrthoDB" id="6306838at2"/>
<feature type="chain" id="PRO_5020795167" description="Surface antigen-like protein" evidence="1">
    <location>
        <begin position="28"/>
        <end position="566"/>
    </location>
</feature>
<evidence type="ECO:0000313" key="2">
    <source>
        <dbReference type="EMBL" id="RZU47983.1"/>
    </source>
</evidence>
<evidence type="ECO:0000256" key="1">
    <source>
        <dbReference type="SAM" id="SignalP"/>
    </source>
</evidence>
<sequence length="566" mass="64096">MRDSLAHRLQSVLFLLPLTMASGLALGAEDPGCTTFYTASDPRLFDFIQTRKAADFTPWQGRTIGRISLVTLPIFNEADPHENNFVFRGLNRLHKPTRAKTLNKQLLIREGEPLNVDHLHESERILRGAGYLYDAMIVPERACGDRIDLMVVVRDIWTLQPTASFKRTGGQNSTSVGIVDDNLLGLGHSLSLSWDKNAQRSGVVLNFDGQHMFDGRTELGLGYAKNDDGRRSDFTLDHPFYAFDTRWAAGITGFEDQRIETESANGITTNRYDDRLQYLEVYGGLASQVQNRQVRRWRIGMTYNNEIYDNQDAAYTAPLPVNKQFAYPWIEYERREDAFVTTSNLSQLFRNEDVNLGEEWRVRFGATTRAIRSDTDALVAQLAYNNTVSFGAHHLLRNTVGASLLWDEDRKAWENSVYGAGTNYDYFIDDNNRWHARVAVDIGEGLSSDNQLKAGGDTFLRGYPSGWQRGDRRVVVNVERRHFFDKHVLNLFRFGAAAFAEAGKAWDSTHTVMQSNTVLTDVGIGLRANSSKARPNHVMHLDFAIPLTDRGTVKKFQWSLQSQSSF</sequence>
<evidence type="ECO:0008006" key="4">
    <source>
        <dbReference type="Google" id="ProtNLM"/>
    </source>
</evidence>
<dbReference type="AlphaFoldDB" id="A0A4Q7ZD62"/>
<accession>A0A4Q7ZD62</accession>
<comment type="caution">
    <text evidence="2">The sequence shown here is derived from an EMBL/GenBank/DDBJ whole genome shotgun (WGS) entry which is preliminary data.</text>
</comment>
<dbReference type="Gene3D" id="2.40.160.50">
    <property type="entry name" value="membrane protein fhac: a member of the omp85/tpsb transporter family"/>
    <property type="match status" value="1"/>
</dbReference>
<evidence type="ECO:0000313" key="3">
    <source>
        <dbReference type="Proteomes" id="UP000292423"/>
    </source>
</evidence>
<organism evidence="2 3">
    <name type="scientific">Fluviicoccus keumensis</name>
    <dbReference type="NCBI Taxonomy" id="1435465"/>
    <lineage>
        <taxon>Bacteria</taxon>
        <taxon>Pseudomonadati</taxon>
        <taxon>Pseudomonadota</taxon>
        <taxon>Gammaproteobacteria</taxon>
        <taxon>Moraxellales</taxon>
        <taxon>Moraxellaceae</taxon>
        <taxon>Fluviicoccus</taxon>
    </lineage>
</organism>
<proteinExistence type="predicted"/>
<keyword evidence="1" id="KW-0732">Signal</keyword>
<reference evidence="2 3" key="1">
    <citation type="submission" date="2019-02" db="EMBL/GenBank/DDBJ databases">
        <title>Genomic Encyclopedia of Type Strains, Phase IV (KMG-IV): sequencing the most valuable type-strain genomes for metagenomic binning, comparative biology and taxonomic classification.</title>
        <authorList>
            <person name="Goeker M."/>
        </authorList>
    </citation>
    <scope>NUCLEOTIDE SEQUENCE [LARGE SCALE GENOMIC DNA]</scope>
    <source>
        <strain evidence="2 3">DSM 105135</strain>
    </source>
</reference>
<dbReference type="EMBL" id="SHKX01000010">
    <property type="protein sequence ID" value="RZU47983.1"/>
    <property type="molecule type" value="Genomic_DNA"/>
</dbReference>
<dbReference type="RefSeq" id="WP_130411194.1">
    <property type="nucleotide sequence ID" value="NZ_SHKX01000010.1"/>
</dbReference>